<evidence type="ECO:0000313" key="3">
    <source>
        <dbReference type="Proteomes" id="UP000193218"/>
    </source>
</evidence>
<dbReference type="OrthoDB" id="2588405at2759"/>
<accession>A0A1Y1U6D0</accession>
<dbReference type="InParanoid" id="A0A1Y1U6D0"/>
<dbReference type="InterPro" id="IPR009686">
    <property type="entry name" value="Senescence/spartin_C"/>
</dbReference>
<comment type="caution">
    <text evidence="2">The sequence shown here is derived from an EMBL/GenBank/DDBJ whole genome shotgun (WGS) entry which is preliminary data.</text>
</comment>
<dbReference type="Proteomes" id="UP000193218">
    <property type="component" value="Unassembled WGS sequence"/>
</dbReference>
<name>A0A1Y1U6D0_9TREE</name>
<evidence type="ECO:0000313" key="2">
    <source>
        <dbReference type="EMBL" id="ORX33593.1"/>
    </source>
</evidence>
<dbReference type="Pfam" id="PF06911">
    <property type="entry name" value="Senescence"/>
    <property type="match status" value="1"/>
</dbReference>
<sequence length="347" mass="36153">MTTIADIPAVTATHLPTPTSTPIDLGSGELSLTVLPPNPPTQPLQVLTLTVGSLSWPLLPNTPVRKIQALKEHAVYTFSPAPADGGAALGEVRLNMKSSASQGEWEATEALCAKFEDALKTKKVWDERVLFVNDEYEMAGKTQKGWGETIASAVIGASKTATERLTAYTDKHVAATNPSHPAPPSQAVAEAARNANLKTQTWAEKAEVGALKVGNSIHEGGKKLGSHLPDSIAQAAKPVPDNEKTEFRHQAESAWEQAQIAAQGIASAAAGLATSVSENAHRAVDHNYGKEADSVAHDIGQTGANLGATGFQAHKATSVIIQGANLTTGINETSSVGATSGADDIKK</sequence>
<dbReference type="RefSeq" id="XP_021867912.1">
    <property type="nucleotide sequence ID" value="XM_022017575.1"/>
</dbReference>
<reference evidence="2 3" key="1">
    <citation type="submission" date="2017-03" db="EMBL/GenBank/DDBJ databases">
        <title>Widespread Adenine N6-methylation of Active Genes in Fungi.</title>
        <authorList>
            <consortium name="DOE Joint Genome Institute"/>
            <person name="Mondo S.J."/>
            <person name="Dannebaum R.O."/>
            <person name="Kuo R.C."/>
            <person name="Louie K.B."/>
            <person name="Bewick A.J."/>
            <person name="Labutti K."/>
            <person name="Haridas S."/>
            <person name="Kuo A."/>
            <person name="Salamov A."/>
            <person name="Ahrendt S.R."/>
            <person name="Lau R."/>
            <person name="Bowen B.P."/>
            <person name="Lipzen A."/>
            <person name="Sullivan W."/>
            <person name="Andreopoulos W.B."/>
            <person name="Clum A."/>
            <person name="Lindquist E."/>
            <person name="Daum C."/>
            <person name="Northen T.R."/>
            <person name="Ramamoorthy G."/>
            <person name="Schmitz R.J."/>
            <person name="Gryganskyi A."/>
            <person name="Culley D."/>
            <person name="Magnuson J."/>
            <person name="James T.Y."/>
            <person name="O'Malley M.A."/>
            <person name="Stajich J.E."/>
            <person name="Spatafora J.W."/>
            <person name="Visel A."/>
            <person name="Grigoriev I.V."/>
        </authorList>
    </citation>
    <scope>NUCLEOTIDE SEQUENCE [LARGE SCALE GENOMIC DNA]</scope>
    <source>
        <strain evidence="2 3">NRRL Y-17943</strain>
    </source>
</reference>
<gene>
    <name evidence="2" type="ORF">BD324DRAFT_643887</name>
</gene>
<dbReference type="AlphaFoldDB" id="A0A1Y1U6D0"/>
<evidence type="ECO:0000259" key="1">
    <source>
        <dbReference type="Pfam" id="PF06911"/>
    </source>
</evidence>
<keyword evidence="3" id="KW-1185">Reference proteome</keyword>
<dbReference type="GeneID" id="33559384"/>
<proteinExistence type="predicted"/>
<protein>
    <recommendedName>
        <fullName evidence="1">Senescence domain-containing protein</fullName>
    </recommendedName>
</protein>
<organism evidence="2 3">
    <name type="scientific">Kockovaella imperatae</name>
    <dbReference type="NCBI Taxonomy" id="4999"/>
    <lineage>
        <taxon>Eukaryota</taxon>
        <taxon>Fungi</taxon>
        <taxon>Dikarya</taxon>
        <taxon>Basidiomycota</taxon>
        <taxon>Agaricomycotina</taxon>
        <taxon>Tremellomycetes</taxon>
        <taxon>Tremellales</taxon>
        <taxon>Cuniculitremaceae</taxon>
        <taxon>Kockovaella</taxon>
    </lineage>
</organism>
<feature type="domain" description="Senescence" evidence="1">
    <location>
        <begin position="147"/>
        <end position="316"/>
    </location>
</feature>
<dbReference type="EMBL" id="NBSH01000019">
    <property type="protein sequence ID" value="ORX33593.1"/>
    <property type="molecule type" value="Genomic_DNA"/>
</dbReference>